<dbReference type="Proteomes" id="UP001164064">
    <property type="component" value="Chromosome"/>
</dbReference>
<organism evidence="1 2">
    <name type="scientific">Acinetobacter ursingii</name>
    <dbReference type="NCBI Taxonomy" id="108980"/>
    <lineage>
        <taxon>Bacteria</taxon>
        <taxon>Pseudomonadati</taxon>
        <taxon>Pseudomonadota</taxon>
        <taxon>Gammaproteobacteria</taxon>
        <taxon>Moraxellales</taxon>
        <taxon>Moraxellaceae</taxon>
        <taxon>Acinetobacter</taxon>
    </lineage>
</organism>
<sequence length="48" mass="5671">MKRVERKNSKSDMSRILADFHWVLTDDTKSDSEKIKALKDAHLRIIWG</sequence>
<proteinExistence type="predicted"/>
<evidence type="ECO:0000313" key="2">
    <source>
        <dbReference type="Proteomes" id="UP001164064"/>
    </source>
</evidence>
<dbReference type="GeneID" id="66212271"/>
<dbReference type="RefSeq" id="WP_155118760.1">
    <property type="nucleotide sequence ID" value="NZ_CP089051.1"/>
</dbReference>
<accession>A0AA46S5K6</accession>
<name>A0AA46S5K6_9GAMM</name>
<dbReference type="AlphaFoldDB" id="A0AA46S5K6"/>
<protein>
    <submittedName>
        <fullName evidence="1">Uncharacterized protein</fullName>
    </submittedName>
</protein>
<dbReference type="EMBL" id="CP089051">
    <property type="protein sequence ID" value="UYF72765.1"/>
    <property type="molecule type" value="Genomic_DNA"/>
</dbReference>
<gene>
    <name evidence="1" type="ORF">LSO60_05755</name>
</gene>
<reference evidence="1" key="1">
    <citation type="journal article" date="2022" name="J Glob Antimicrob Resist">
        <title>Comparative analysis of IMP-4- and OXA-58-containing plasmids of three carbapenemase-producing Acinetobacter ursingii strains in the Netherlands.</title>
        <authorList>
            <person name="Hendrickx A.P.A."/>
            <person name="Schade R.P."/>
            <person name="Landman F."/>
            <person name="Bosch T."/>
            <person name="Schouls L.M."/>
            <person name="van Dijk K."/>
        </authorList>
    </citation>
    <scope>NUCLEOTIDE SEQUENCE</scope>
    <source>
        <strain evidence="1">RIVM_C010559</strain>
    </source>
</reference>
<evidence type="ECO:0000313" key="1">
    <source>
        <dbReference type="EMBL" id="UYF72765.1"/>
    </source>
</evidence>